<dbReference type="Proteomes" id="UP000433483">
    <property type="component" value="Unassembled WGS sequence"/>
</dbReference>
<evidence type="ECO:0000313" key="1">
    <source>
        <dbReference type="EMBL" id="KAE9218082.1"/>
    </source>
</evidence>
<name>A0A6A3YGP3_9STRA</name>
<accession>A0A6A3YGP3</accession>
<reference evidence="1 2" key="1">
    <citation type="submission" date="2018-08" db="EMBL/GenBank/DDBJ databases">
        <title>Genomic investigation of the strawberry pathogen Phytophthora fragariae indicates pathogenicity is determined by transcriptional variation in three key races.</title>
        <authorList>
            <person name="Adams T.M."/>
            <person name="Armitage A.D."/>
            <person name="Sobczyk M.K."/>
            <person name="Bates H.J."/>
            <person name="Dunwell J.M."/>
            <person name="Nellist C.F."/>
            <person name="Harrison R.J."/>
        </authorList>
    </citation>
    <scope>NUCLEOTIDE SEQUENCE [LARGE SCALE GENOMIC DNA]</scope>
    <source>
        <strain evidence="1 2">NOV-27</strain>
    </source>
</reference>
<dbReference type="EMBL" id="QXGB01000356">
    <property type="protein sequence ID" value="KAE9218082.1"/>
    <property type="molecule type" value="Genomic_DNA"/>
</dbReference>
<proteinExistence type="predicted"/>
<gene>
    <name evidence="1" type="ORF">PF005_g8400</name>
</gene>
<organism evidence="1 2">
    <name type="scientific">Phytophthora fragariae</name>
    <dbReference type="NCBI Taxonomy" id="53985"/>
    <lineage>
        <taxon>Eukaryota</taxon>
        <taxon>Sar</taxon>
        <taxon>Stramenopiles</taxon>
        <taxon>Oomycota</taxon>
        <taxon>Peronosporomycetes</taxon>
        <taxon>Peronosporales</taxon>
        <taxon>Peronosporaceae</taxon>
        <taxon>Phytophthora</taxon>
    </lineage>
</organism>
<sequence>MHGSGSAGQRVSFGLLVARCFPDIQTGNERTGGHGAAWPVTATWARDWRVTYDTLSAIVPIAFVYRKLNAVTRTTASLLRRRRGQAQSASGSCAVTTAHLFQAPNVIRSPVAVLARFYLAPAHLYQPRKWA</sequence>
<comment type="caution">
    <text evidence="1">The sequence shown here is derived from an EMBL/GenBank/DDBJ whole genome shotgun (WGS) entry which is preliminary data.</text>
</comment>
<keyword evidence="2" id="KW-1185">Reference proteome</keyword>
<dbReference type="AlphaFoldDB" id="A0A6A3YGP3"/>
<evidence type="ECO:0000313" key="2">
    <source>
        <dbReference type="Proteomes" id="UP000433483"/>
    </source>
</evidence>
<protein>
    <submittedName>
        <fullName evidence="1">Uncharacterized protein</fullName>
    </submittedName>
</protein>